<comment type="subcellular location">
    <subcellularLocation>
        <location evidence="11">Endomembrane system</location>
        <topology evidence="11">Single-pass membrane protein</topology>
    </subcellularLocation>
    <subcellularLocation>
        <location evidence="12">Golgi apparatus</location>
        <location evidence="12">Golgi stack membrane</location>
        <topology evidence="12">Single-pass type II membrane protein</topology>
    </subcellularLocation>
    <subcellularLocation>
        <location evidence="1">Membrane</location>
        <topology evidence="1">Single-pass type II membrane protein</topology>
    </subcellularLocation>
</comment>
<evidence type="ECO:0000256" key="6">
    <source>
        <dbReference type="ARBA" id="ARBA00022692"/>
    </source>
</evidence>
<dbReference type="PANTHER" id="PTHR11929:SF194">
    <property type="entry name" value="ALPHA-(1,3)-FUCOSYLTRANSFERASE 10"/>
    <property type="match status" value="1"/>
</dbReference>
<dbReference type="SUPFAM" id="SSF53756">
    <property type="entry name" value="UDP-Glycosyltransferase/glycogen phosphorylase"/>
    <property type="match status" value="1"/>
</dbReference>
<dbReference type="Proteomes" id="UP000738359">
    <property type="component" value="Unassembled WGS sequence"/>
</dbReference>
<accession>A0A9P6IXT9</accession>
<keyword evidence="12" id="KW-0333">Golgi apparatus</keyword>
<feature type="region of interest" description="Disordered" evidence="13">
    <location>
        <begin position="1"/>
        <end position="21"/>
    </location>
</feature>
<organism evidence="16 17">
    <name type="scientific">Mortierella alpina</name>
    <name type="common">Oleaginous fungus</name>
    <name type="synonym">Mortierella renispora</name>
    <dbReference type="NCBI Taxonomy" id="64518"/>
    <lineage>
        <taxon>Eukaryota</taxon>
        <taxon>Fungi</taxon>
        <taxon>Fungi incertae sedis</taxon>
        <taxon>Mucoromycota</taxon>
        <taxon>Mortierellomycotina</taxon>
        <taxon>Mortierellomycetes</taxon>
        <taxon>Mortierellales</taxon>
        <taxon>Mortierellaceae</taxon>
        <taxon>Mortierella</taxon>
    </lineage>
</organism>
<dbReference type="Pfam" id="PF00852">
    <property type="entry name" value="Glyco_transf_10"/>
    <property type="match status" value="1"/>
</dbReference>
<dbReference type="GO" id="GO:0032580">
    <property type="term" value="C:Golgi cisterna membrane"/>
    <property type="evidence" value="ECO:0007669"/>
    <property type="project" value="UniProtKB-SubCell"/>
</dbReference>
<keyword evidence="17" id="KW-1185">Reference proteome</keyword>
<keyword evidence="7" id="KW-0735">Signal-anchor</keyword>
<evidence type="ECO:0000256" key="11">
    <source>
        <dbReference type="ARBA" id="ARBA00037847"/>
    </source>
</evidence>
<dbReference type="PANTHER" id="PTHR11929">
    <property type="entry name" value="ALPHA- 1,3 -FUCOSYLTRANSFERASE"/>
    <property type="match status" value="1"/>
</dbReference>
<dbReference type="OrthoDB" id="427096at2759"/>
<gene>
    <name evidence="16" type="ORF">BGZ70_000415</name>
</gene>
<keyword evidence="4 12" id="KW-0328">Glycosyltransferase</keyword>
<reference evidence="16" key="1">
    <citation type="journal article" date="2020" name="Fungal Divers.">
        <title>Resolving the Mortierellaceae phylogeny through synthesis of multi-gene phylogenetics and phylogenomics.</title>
        <authorList>
            <person name="Vandepol N."/>
            <person name="Liber J."/>
            <person name="Desiro A."/>
            <person name="Na H."/>
            <person name="Kennedy M."/>
            <person name="Barry K."/>
            <person name="Grigoriev I.V."/>
            <person name="Miller A.N."/>
            <person name="O'Donnell K."/>
            <person name="Stajich J.E."/>
            <person name="Bonito G."/>
        </authorList>
    </citation>
    <scope>NUCLEOTIDE SEQUENCE</scope>
    <source>
        <strain evidence="16">CK1249</strain>
    </source>
</reference>
<dbReference type="AlphaFoldDB" id="A0A9P6IXT9"/>
<sequence>MLKNPPTMAEAPQDNQQQGDPKEYPILWWTKWFSQTIEEGKVVNYCGLPYTCRFTLDRSKYDDAKVIIIHASSFDPNDVPSIEDVQSGRKALVLNTLEAPWGWQIKSKWTEIFTHLWSYSFGTADFVQSYFLAGRGPGSFIQNILARPMYTIEEKNQFRQELAPIAWIVSSCTSENARHFYVKQLLKYIDVDIYGHCMKNKDWPTHPDGQQFSDREVVGRYKFYLSIENTNCNDYVTEKIERPYSVGVVPILDGPKDYSRFIPTNHSTIRLDEFSTPEQLAIRIHQLDQNDDAYLTYLDYKALDSNTTIESVLNPKLLQAYDVAPGVWGPDEYGARCGVCKLAHDMAEGDYKYDASKTIGYDQTCAFRKWAFMSWGLEFYWWIGALVVLGIVAGGAVILACSKSRRARHYLFITTSKLTPAWLKSSKASNKNIKLHEYRTLATE</sequence>
<evidence type="ECO:0000256" key="4">
    <source>
        <dbReference type="ARBA" id="ARBA00022676"/>
    </source>
</evidence>
<dbReference type="InterPro" id="IPR038577">
    <property type="entry name" value="GT10-like_C_sf"/>
</dbReference>
<evidence type="ECO:0000256" key="12">
    <source>
        <dbReference type="RuleBase" id="RU003832"/>
    </source>
</evidence>
<name>A0A9P6IXT9_MORAP</name>
<evidence type="ECO:0000256" key="3">
    <source>
        <dbReference type="ARBA" id="ARBA00008919"/>
    </source>
</evidence>
<evidence type="ECO:0000256" key="5">
    <source>
        <dbReference type="ARBA" id="ARBA00022679"/>
    </source>
</evidence>
<evidence type="ECO:0000256" key="13">
    <source>
        <dbReference type="SAM" id="MobiDB-lite"/>
    </source>
</evidence>
<comment type="pathway">
    <text evidence="2">Protein modification; protein glycosylation.</text>
</comment>
<evidence type="ECO:0000256" key="2">
    <source>
        <dbReference type="ARBA" id="ARBA00004922"/>
    </source>
</evidence>
<feature type="transmembrane region" description="Helical" evidence="12">
    <location>
        <begin position="379"/>
        <end position="401"/>
    </location>
</feature>
<evidence type="ECO:0000256" key="10">
    <source>
        <dbReference type="ARBA" id="ARBA00023180"/>
    </source>
</evidence>
<proteinExistence type="inferred from homology"/>
<dbReference type="Gene3D" id="3.40.50.11660">
    <property type="entry name" value="Glycosyl transferase family 10, C-terminal domain"/>
    <property type="match status" value="1"/>
</dbReference>
<keyword evidence="8 12" id="KW-1133">Transmembrane helix</keyword>
<protein>
    <recommendedName>
        <fullName evidence="12">Fucosyltransferase</fullName>
        <ecNumber evidence="12">2.4.1.-</ecNumber>
    </recommendedName>
</protein>
<dbReference type="InterPro" id="IPR055270">
    <property type="entry name" value="Glyco_tran_10_C"/>
</dbReference>
<dbReference type="EMBL" id="JAAAHY010001079">
    <property type="protein sequence ID" value="KAF9952938.1"/>
    <property type="molecule type" value="Genomic_DNA"/>
</dbReference>
<comment type="similarity">
    <text evidence="3 12">Belongs to the glycosyltransferase 10 family.</text>
</comment>
<evidence type="ECO:0000256" key="8">
    <source>
        <dbReference type="ARBA" id="ARBA00022989"/>
    </source>
</evidence>
<evidence type="ECO:0000256" key="7">
    <source>
        <dbReference type="ARBA" id="ARBA00022968"/>
    </source>
</evidence>
<keyword evidence="9 12" id="KW-0472">Membrane</keyword>
<dbReference type="Pfam" id="PF17039">
    <property type="entry name" value="Glyco_tran_10_N"/>
    <property type="match status" value="1"/>
</dbReference>
<evidence type="ECO:0000313" key="17">
    <source>
        <dbReference type="Proteomes" id="UP000738359"/>
    </source>
</evidence>
<comment type="caution">
    <text evidence="16">The sequence shown here is derived from an EMBL/GenBank/DDBJ whole genome shotgun (WGS) entry which is preliminary data.</text>
</comment>
<evidence type="ECO:0000259" key="14">
    <source>
        <dbReference type="Pfam" id="PF00852"/>
    </source>
</evidence>
<evidence type="ECO:0000313" key="16">
    <source>
        <dbReference type="EMBL" id="KAF9952938.1"/>
    </source>
</evidence>
<feature type="domain" description="Fucosyltransferase N-terminal" evidence="15">
    <location>
        <begin position="25"/>
        <end position="127"/>
    </location>
</feature>
<evidence type="ECO:0000256" key="9">
    <source>
        <dbReference type="ARBA" id="ARBA00023136"/>
    </source>
</evidence>
<keyword evidence="10" id="KW-0325">Glycoprotein</keyword>
<dbReference type="InterPro" id="IPR001503">
    <property type="entry name" value="Glyco_trans_10"/>
</dbReference>
<evidence type="ECO:0000259" key="15">
    <source>
        <dbReference type="Pfam" id="PF17039"/>
    </source>
</evidence>
<keyword evidence="5 12" id="KW-0808">Transferase</keyword>
<dbReference type="EC" id="2.4.1.-" evidence="12"/>
<dbReference type="GO" id="GO:0046920">
    <property type="term" value="F:alpha-(1-&gt;3)-fucosyltransferase activity"/>
    <property type="evidence" value="ECO:0007669"/>
    <property type="project" value="TreeGrafter"/>
</dbReference>
<evidence type="ECO:0000256" key="1">
    <source>
        <dbReference type="ARBA" id="ARBA00004606"/>
    </source>
</evidence>
<dbReference type="InterPro" id="IPR031481">
    <property type="entry name" value="Glyco_tran_10_N"/>
</dbReference>
<feature type="domain" description="Fucosyltransferase C-terminal" evidence="14">
    <location>
        <begin position="165"/>
        <end position="303"/>
    </location>
</feature>
<keyword evidence="6 12" id="KW-0812">Transmembrane</keyword>
<dbReference type="FunFam" id="3.40.50.11660:FF:000002">
    <property type="entry name" value="Alpha-(1,3)-fucosyltransferase"/>
    <property type="match status" value="1"/>
</dbReference>